<evidence type="ECO:0008006" key="3">
    <source>
        <dbReference type="Google" id="ProtNLM"/>
    </source>
</evidence>
<dbReference type="AlphaFoldDB" id="A0A1U9UJ49"/>
<organism evidence="1 2">
    <name type="scientific">Cupriavidus necator</name>
    <name type="common">Alcaligenes eutrophus</name>
    <name type="synonym">Ralstonia eutropha</name>
    <dbReference type="NCBI Taxonomy" id="106590"/>
    <lineage>
        <taxon>Bacteria</taxon>
        <taxon>Pseudomonadati</taxon>
        <taxon>Pseudomonadota</taxon>
        <taxon>Betaproteobacteria</taxon>
        <taxon>Burkholderiales</taxon>
        <taxon>Burkholderiaceae</taxon>
        <taxon>Cupriavidus</taxon>
    </lineage>
</organism>
<reference evidence="2" key="1">
    <citation type="submission" date="2017-02" db="EMBL/GenBank/DDBJ databases">
        <title>Complete genome sequence of Cupriavidus necator strain NH9, a 3-chlorobenzoate degrader.</title>
        <authorList>
            <person name="Moriuchi R."/>
            <person name="Dohra H."/>
            <person name="Ogawa N."/>
        </authorList>
    </citation>
    <scope>NUCLEOTIDE SEQUENCE [LARGE SCALE GENOMIC DNA]</scope>
    <source>
        <strain evidence="2">NH9</strain>
    </source>
</reference>
<dbReference type="EMBL" id="CP017757">
    <property type="protein sequence ID" value="AQV92642.1"/>
    <property type="molecule type" value="Genomic_DNA"/>
</dbReference>
<evidence type="ECO:0000313" key="2">
    <source>
        <dbReference type="Proteomes" id="UP000189627"/>
    </source>
</evidence>
<dbReference type="GO" id="GO:0003677">
    <property type="term" value="F:DNA binding"/>
    <property type="evidence" value="ECO:0007669"/>
    <property type="project" value="InterPro"/>
</dbReference>
<name>A0A1U9UJ49_CUPNE</name>
<protein>
    <recommendedName>
        <fullName evidence="3">Integrase</fullName>
    </recommendedName>
</protein>
<proteinExistence type="predicted"/>
<gene>
    <name evidence="1" type="ORF">BJN34_01895</name>
</gene>
<evidence type="ECO:0000313" key="1">
    <source>
        <dbReference type="EMBL" id="AQV92642.1"/>
    </source>
</evidence>
<accession>A0A1U9UJ49</accession>
<dbReference type="KEGG" id="cuh:BJN34_01895"/>
<dbReference type="InterPro" id="IPR011010">
    <property type="entry name" value="DNA_brk_join_enz"/>
</dbReference>
<dbReference type="SUPFAM" id="SSF56349">
    <property type="entry name" value="DNA breaking-rejoining enzymes"/>
    <property type="match status" value="1"/>
</dbReference>
<sequence length="386" mass="43631">MSLKDAIKCLMTACTILIAFMNARRKGEIIHPHIGLQVGNLKTMDASLEIFMVDFFLEKGPKKRVPYFVNSATRDAITVLDDLQRQFGRLDESYCTGTSLFRYRHFNLESGLGVWAKFDFYEATRYGQDFSFMVEALGANPDFGGTRVFRRLHAVLHYYRYENGDIQALSRQLGHDVLGTTGKYIGDSLSRPEFQSVFDISSSEVEALKRAAITDLNDLEKEFEEVGYEKLMEEILIVLNGGLVSGGYQKIIKRLALKVAGLAQFHGTMEEKAQAVFQAVKARGHFPKVYKHGQCMVGGTVKVKSAKCHSHLDGRLHQENASPAVCGECVYHQSKAAYIRNLTADRERMERRLEESCPGPFERKRLESDLENLNLGIQLLRKRLGL</sequence>
<dbReference type="Proteomes" id="UP000189627">
    <property type="component" value="Chromosome 1"/>
</dbReference>